<evidence type="ECO:0000313" key="3">
    <source>
        <dbReference type="Proteomes" id="UP000078572"/>
    </source>
</evidence>
<accession>A0A192A7Q9</accession>
<dbReference type="InterPro" id="IPR041261">
    <property type="entry name" value="R2K_2"/>
</dbReference>
<protein>
    <recommendedName>
        <fullName evidence="1">ATP-grasp domain-containing protein</fullName>
    </recommendedName>
</protein>
<proteinExistence type="predicted"/>
<dbReference type="EMBL" id="CP016024">
    <property type="protein sequence ID" value="ANJ76515.1"/>
    <property type="molecule type" value="Genomic_DNA"/>
</dbReference>
<sequence>MQVSEPKGLLVQVKGDGTLDREEQLMADLAMKHGLPVERASTGQVERCRVRLGEGYVAVGSVRFVKYALRQLGVDLPNHTPYPSCLEHMLHRQVRRLSTLRDALNIVASGRSLFIKPADGWKRFTGFVAEFVDDPRFNGQSKARPVWISDPVHFVSEWRVYVADGELLEMRFADRGGDRGVNPEVVVVGEAINILTEGGHAPAGYVIDFGVLDTGKTALIEMNDGFSFGAYDGVSPETYWKVVVRRWQELTT</sequence>
<reference evidence="3" key="1">
    <citation type="submission" date="2016-06" db="EMBL/GenBank/DDBJ databases">
        <authorList>
            <person name="Xu Y."/>
            <person name="Nagy A."/>
            <person name="Yan X."/>
            <person name="Kim S.W."/>
            <person name="Haley B."/>
            <person name="Liu N.T."/>
            <person name="Nou X."/>
        </authorList>
    </citation>
    <scope>NUCLEOTIDE SEQUENCE [LARGE SCALE GENOMIC DNA]</scope>
    <source>
        <strain evidence="3">ATCC 49129</strain>
        <plasmid evidence="3">pri-1</plasmid>
    </source>
</reference>
<dbReference type="Proteomes" id="UP000078572">
    <property type="component" value="Plasmid pRI-1"/>
</dbReference>
<dbReference type="Pfam" id="PF18299">
    <property type="entry name" value="R2K_2"/>
    <property type="match status" value="1"/>
</dbReference>
<dbReference type="AlphaFoldDB" id="A0A192A7Q9"/>
<dbReference type="RefSeq" id="WP_024979548.1">
    <property type="nucleotide sequence ID" value="NZ_CP016024.1"/>
</dbReference>
<keyword evidence="3" id="KW-1185">Reference proteome</keyword>
<evidence type="ECO:0000313" key="2">
    <source>
        <dbReference type="EMBL" id="ANJ76515.1"/>
    </source>
</evidence>
<gene>
    <name evidence="2" type="ORF">A9Y76_28425</name>
</gene>
<keyword evidence="2" id="KW-0614">Plasmid</keyword>
<dbReference type="OrthoDB" id="654524at2"/>
<geneLocation type="plasmid" evidence="3">
    <name>pri-1</name>
</geneLocation>
<name>A0A192A7Q9_9RALS</name>
<organism evidence="2 3">
    <name type="scientific">Ralstonia insidiosa</name>
    <dbReference type="NCBI Taxonomy" id="190721"/>
    <lineage>
        <taxon>Bacteria</taxon>
        <taxon>Pseudomonadati</taxon>
        <taxon>Pseudomonadota</taxon>
        <taxon>Betaproteobacteria</taxon>
        <taxon>Burkholderiales</taxon>
        <taxon>Burkholderiaceae</taxon>
        <taxon>Ralstonia</taxon>
    </lineage>
</organism>
<evidence type="ECO:0000259" key="1">
    <source>
        <dbReference type="Pfam" id="PF18299"/>
    </source>
</evidence>
<dbReference type="GeneID" id="61529957"/>
<feature type="domain" description="ATP-grasp" evidence="1">
    <location>
        <begin position="91"/>
        <end position="241"/>
    </location>
</feature>